<dbReference type="SMART" id="SM00365">
    <property type="entry name" value="LRR_SD22"/>
    <property type="match status" value="11"/>
</dbReference>
<dbReference type="Gene3D" id="3.80.10.10">
    <property type="entry name" value="Ribonuclease Inhibitor"/>
    <property type="match status" value="5"/>
</dbReference>
<dbReference type="GO" id="GO:0007165">
    <property type="term" value="P:signal transduction"/>
    <property type="evidence" value="ECO:0007669"/>
    <property type="project" value="InterPro"/>
</dbReference>
<dbReference type="InterPro" id="IPR001611">
    <property type="entry name" value="Leu-rich_rpt"/>
</dbReference>
<dbReference type="InterPro" id="IPR000157">
    <property type="entry name" value="TIR_dom"/>
</dbReference>
<gene>
    <name evidence="9" type="primary">LOC108676782</name>
</gene>
<keyword evidence="5" id="KW-0812">Transmembrane</keyword>
<evidence type="ECO:0000259" key="7">
    <source>
        <dbReference type="PROSITE" id="PS50104"/>
    </source>
</evidence>
<dbReference type="KEGG" id="hazt:108676782"/>
<sequence>MRAVFLHLLLGAVAASNGATTAQEKLTSHMSGKSSFRCSLHGQKLHCLIFVNHDNKFASNASDFDRTSKNSFNFSDFINRSQSSTSAEMFLREYSDKNSDPHIKGSNIETYSSHTIVETNTQTLSFSDNLNSNRDLPTTSPLWSWNSSHRFVPPPGNVFGNKAEVKEVSMTCVYSTDQNTQVLKTKDHEEKISEISPSSFTADPGHTSPRCRSDKKLISSLQLQHESIISFILEKIPSVSSVRVTNCELRSLDSVVLPPQLRRLQLQRQRPLRERGTSPYNVTAVDVPHQNFMTPLNHAPHQEYIGGLFDAAHQNFLGGRHDASRQNLMGGQESMMTEQTSNAKFPRKHSFLGEKHFEYCSSLDINENNLPRSLEHIHISHYRIRYVKLNSFCGINSLADLRLTHCAINDDFLRGIKNLYNLTKKSELRVDTKIDPNKKTIQVNAGTRGCAEALRYLDLSHNEIQRLSGSAFAEFTSLKELHISHNKIKELEENSFQGLEALETLVISHNKLRSIHENLFIENIVLRKLLINHNFLHVFDGRSFSSLEELQILDLSNNFFNFKGPDRSIFAKLRRLVILNVSFNRIDELRSASLKGLSSLQKLDLSHNFLTKLEAGTFSNMVNLYELDLSHNSLIVLRPAAFYGLLGLSTLTLRNNQLKEMSLGLFQSIANLKDLDLSGNFLEKIPAAISDLSFLRTLDMSRNKIISLGNFSFGGMTNLLNLNLSYNLISMISSFSFTGLESLKSLDLSSNGIQKVNEQTFDVLANLESLHMSNNSFTNMNGLYAGMEKLLFLDLSYNKIASFDYAFLPRQLLKLNLKSNQIRHLGNFYKVHNFLQLTELDVSFNELKSLTRLSLPNAIERIVLRNNSVEFVSSTTFQEKFNLRYLDLRHNNVRQLNPFPLKDKQVQEYSTPLEVLLYNNELVCDCEMTWIQSSSVFKKQSSSKQLQPSSLHIVDGAISSCSLHHVHGNEKNLNVSIRLSETVPENFLCPYTTHCFALCQCCDFIACDCQMQCPHNCSCYRDHTWTTNLVDCSHLALRNLPPGLPMDATIVYLDGNDFKDLPALHFIGRHSIRTLYLNSSNIHSLRNRTFHGLRSLETLHLEKNELTHFTGFEFSGLSHLKSLLLSDNKLAFISNLTFIGLNSLKVLNLSSNLLSFFSISALTVNEHLIYLSLLNNPIICDCNFIFLYDSFINEHKNKLEFKNSIICSNYFDLSHISAIVKENCIEELENITWLTPSALGVIIACCCGTAVVLFTLMLVFVYRLRYSTSKVNQFKSLPYSTKNSGDSEYFDLYVCHSSEDLPFVRDVLVARFKEVSPLTKIFLSSNPESFCSRGSLNIFLTKKNISNSCRSMIVVTKNLLEHEWKSKNFAESHIDGFRALNNSIISLYLDDIPDSLLKEDIRLIISESIKIYWGSDKCWNELLELIVSYRLPFSRTSSISPSNDRRSNSSARFYSLVSHIPPSPDKVFRKDYSSKVRHNSGAFDFNDSENDYSARPLARRSVVVISDDRKFSTDHYNQDGCLTISSDSTVCQSYKNPRNINDSLNHGFSPHKFHNYMSPISLCDSNLPCARKISQDSSSGIEKHEDPSNQLP</sequence>
<keyword evidence="8" id="KW-1185">Reference proteome</keyword>
<dbReference type="PANTHER" id="PTHR24369">
    <property type="entry name" value="ANTIGEN BSP, PUTATIVE-RELATED"/>
    <property type="match status" value="1"/>
</dbReference>
<dbReference type="SUPFAM" id="SSF52200">
    <property type="entry name" value="Toll/Interleukin receptor TIR domain"/>
    <property type="match status" value="1"/>
</dbReference>
<dbReference type="InterPro" id="IPR032675">
    <property type="entry name" value="LRR_dom_sf"/>
</dbReference>
<dbReference type="PANTHER" id="PTHR24369:SF210">
    <property type="entry name" value="CHAOPTIN-RELATED"/>
    <property type="match status" value="1"/>
</dbReference>
<accession>A0A979FSY1</accession>
<feature type="domain" description="TIR" evidence="7">
    <location>
        <begin position="1288"/>
        <end position="1431"/>
    </location>
</feature>
<name>A0A979FSY1_HYAAZ</name>
<evidence type="ECO:0000256" key="1">
    <source>
        <dbReference type="ARBA" id="ARBA00009634"/>
    </source>
</evidence>
<organism evidence="8 9">
    <name type="scientific">Hyalella azteca</name>
    <name type="common">Amphipod</name>
    <dbReference type="NCBI Taxonomy" id="294128"/>
    <lineage>
        <taxon>Eukaryota</taxon>
        <taxon>Metazoa</taxon>
        <taxon>Ecdysozoa</taxon>
        <taxon>Arthropoda</taxon>
        <taxon>Crustacea</taxon>
        <taxon>Multicrustacea</taxon>
        <taxon>Malacostraca</taxon>
        <taxon>Eumalacostraca</taxon>
        <taxon>Peracarida</taxon>
        <taxon>Amphipoda</taxon>
        <taxon>Senticaudata</taxon>
        <taxon>Talitrida</taxon>
        <taxon>Talitroidea</taxon>
        <taxon>Hyalellidae</taxon>
        <taxon>Hyalella</taxon>
    </lineage>
</organism>
<evidence type="ECO:0000313" key="9">
    <source>
        <dbReference type="RefSeq" id="XP_047739708.1"/>
    </source>
</evidence>
<evidence type="ECO:0000256" key="4">
    <source>
        <dbReference type="ARBA" id="ARBA00022737"/>
    </source>
</evidence>
<keyword evidence="5" id="KW-0472">Membrane</keyword>
<dbReference type="Gene3D" id="3.40.50.10140">
    <property type="entry name" value="Toll/interleukin-1 receptor homology (TIR) domain"/>
    <property type="match status" value="1"/>
</dbReference>
<keyword evidence="5" id="KW-1133">Transmembrane helix</keyword>
<dbReference type="PROSITE" id="PS50104">
    <property type="entry name" value="TIR"/>
    <property type="match status" value="1"/>
</dbReference>
<dbReference type="InterPro" id="IPR050541">
    <property type="entry name" value="LRR_TM_domain-containing"/>
</dbReference>
<evidence type="ECO:0000313" key="8">
    <source>
        <dbReference type="Proteomes" id="UP000694843"/>
    </source>
</evidence>
<proteinExistence type="inferred from homology"/>
<dbReference type="OMA" id="HIQCDCE"/>
<evidence type="ECO:0000256" key="6">
    <source>
        <dbReference type="SAM" id="SignalP"/>
    </source>
</evidence>
<comment type="similarity">
    <text evidence="1">Belongs to the Toll-like receptor family.</text>
</comment>
<dbReference type="InterPro" id="IPR035897">
    <property type="entry name" value="Toll_tir_struct_dom_sf"/>
</dbReference>
<feature type="transmembrane region" description="Helical" evidence="5">
    <location>
        <begin position="1238"/>
        <end position="1262"/>
    </location>
</feature>
<reference evidence="9" key="1">
    <citation type="submission" date="2025-08" db="UniProtKB">
        <authorList>
            <consortium name="RefSeq"/>
        </authorList>
    </citation>
    <scope>IDENTIFICATION</scope>
    <source>
        <tissue evidence="9">Whole organism</tissue>
    </source>
</reference>
<dbReference type="FunFam" id="3.80.10.10:FF:001164">
    <property type="entry name" value="GH01279p"/>
    <property type="match status" value="1"/>
</dbReference>
<dbReference type="OrthoDB" id="2015831at2759"/>
<dbReference type="SMART" id="SM00364">
    <property type="entry name" value="LRR_BAC"/>
    <property type="match status" value="10"/>
</dbReference>
<feature type="signal peptide" evidence="6">
    <location>
        <begin position="1"/>
        <end position="15"/>
    </location>
</feature>
<dbReference type="RefSeq" id="XP_047739708.1">
    <property type="nucleotide sequence ID" value="XM_047883752.1"/>
</dbReference>
<dbReference type="SUPFAM" id="SSF52058">
    <property type="entry name" value="L domain-like"/>
    <property type="match status" value="2"/>
</dbReference>
<feature type="chain" id="PRO_5037423776" evidence="6">
    <location>
        <begin position="16"/>
        <end position="1592"/>
    </location>
</feature>
<dbReference type="GeneID" id="108676782"/>
<dbReference type="SMART" id="SM00369">
    <property type="entry name" value="LRR_TYP"/>
    <property type="match status" value="19"/>
</dbReference>
<dbReference type="Proteomes" id="UP000694843">
    <property type="component" value="Unplaced"/>
</dbReference>
<keyword evidence="3 6" id="KW-0732">Signal</keyword>
<dbReference type="PROSITE" id="PS51450">
    <property type="entry name" value="LRR"/>
    <property type="match status" value="10"/>
</dbReference>
<protein>
    <submittedName>
        <fullName evidence="9">Toll-like receptor Tollo</fullName>
    </submittedName>
</protein>
<evidence type="ECO:0000256" key="5">
    <source>
        <dbReference type="SAM" id="Phobius"/>
    </source>
</evidence>
<dbReference type="GO" id="GO:0005886">
    <property type="term" value="C:plasma membrane"/>
    <property type="evidence" value="ECO:0007669"/>
    <property type="project" value="TreeGrafter"/>
</dbReference>
<keyword evidence="2" id="KW-0433">Leucine-rich repeat</keyword>
<dbReference type="SUPFAM" id="SSF52047">
    <property type="entry name" value="RNI-like"/>
    <property type="match status" value="1"/>
</dbReference>
<dbReference type="Pfam" id="PF00560">
    <property type="entry name" value="LRR_1"/>
    <property type="match status" value="1"/>
</dbReference>
<evidence type="ECO:0000256" key="2">
    <source>
        <dbReference type="ARBA" id="ARBA00022614"/>
    </source>
</evidence>
<dbReference type="InterPro" id="IPR003591">
    <property type="entry name" value="Leu-rich_rpt_typical-subtyp"/>
</dbReference>
<evidence type="ECO:0000256" key="3">
    <source>
        <dbReference type="ARBA" id="ARBA00022729"/>
    </source>
</evidence>
<dbReference type="PRINTS" id="PR00019">
    <property type="entry name" value="LEURICHRPT"/>
</dbReference>
<dbReference type="Pfam" id="PF13855">
    <property type="entry name" value="LRR_8"/>
    <property type="match status" value="4"/>
</dbReference>
<keyword evidence="4" id="KW-0677">Repeat</keyword>